<protein>
    <submittedName>
        <fullName evidence="2">Uncharacterized protein</fullName>
    </submittedName>
</protein>
<dbReference type="EMBL" id="CP003181">
    <property type="protein sequence ID" value="AHJ63716.1"/>
    <property type="molecule type" value="Genomic_DNA"/>
</dbReference>
<dbReference type="AlphaFoldDB" id="A0AAN0RF37"/>
<name>A0AAN0RF37_9PROT</name>
<dbReference type="KEGG" id="gbc:GbCGDNIH3_5056"/>
<sequence length="62" mass="6765">MKQAANGFSLQRTSRAHVTENHSDCRAINHRRCRDRRLLVDASEGGKSTSDGIAGLSEQTPA</sequence>
<gene>
    <name evidence="2" type="ORF">GbCGDNIH3_5056</name>
</gene>
<proteinExistence type="predicted"/>
<feature type="compositionally biased region" description="Polar residues" evidence="1">
    <location>
        <begin position="1"/>
        <end position="13"/>
    </location>
</feature>
<evidence type="ECO:0000256" key="1">
    <source>
        <dbReference type="SAM" id="MobiDB-lite"/>
    </source>
</evidence>
<evidence type="ECO:0000313" key="3">
    <source>
        <dbReference type="Proteomes" id="UP000019438"/>
    </source>
</evidence>
<dbReference type="Proteomes" id="UP000019438">
    <property type="component" value="Chromosome"/>
</dbReference>
<feature type="compositionally biased region" description="Polar residues" evidence="1">
    <location>
        <begin position="46"/>
        <end position="62"/>
    </location>
</feature>
<accession>A0AAN0RF37</accession>
<reference evidence="3" key="1">
    <citation type="submission" date="2012-06" db="EMBL/GenBank/DDBJ databases">
        <title>Genome analysis of multiple Granulibacter bethesdensis isolates demonstrates substantial genome diversity.</title>
        <authorList>
            <person name="Greenberg D.E."/>
            <person name="Porcella S.F."/>
            <person name="Zarember K."/>
            <person name="Zelazny A.M."/>
            <person name="Bruno D."/>
            <person name="Martens C."/>
            <person name="Barbian K.D."/>
            <person name="Jaske E."/>
            <person name="Holland S.M."/>
        </authorList>
    </citation>
    <scope>NUCLEOTIDE SEQUENCE [LARGE SCALE GENOMIC DNA]</scope>
    <source>
        <strain evidence="3">CGDNIH3</strain>
    </source>
</reference>
<organism evidence="2 3">
    <name type="scientific">Granulibacter bethesdensis</name>
    <dbReference type="NCBI Taxonomy" id="364410"/>
    <lineage>
        <taxon>Bacteria</taxon>
        <taxon>Pseudomonadati</taxon>
        <taxon>Pseudomonadota</taxon>
        <taxon>Alphaproteobacteria</taxon>
        <taxon>Acetobacterales</taxon>
        <taxon>Acetobacteraceae</taxon>
        <taxon>Granulibacter</taxon>
    </lineage>
</organism>
<evidence type="ECO:0000313" key="2">
    <source>
        <dbReference type="EMBL" id="AHJ63716.1"/>
    </source>
</evidence>
<feature type="region of interest" description="Disordered" evidence="1">
    <location>
        <begin position="1"/>
        <end position="22"/>
    </location>
</feature>
<feature type="region of interest" description="Disordered" evidence="1">
    <location>
        <begin position="39"/>
        <end position="62"/>
    </location>
</feature>